<sequence>MKEKCSSLLTFHHNDIKLTINQVQYKAWKENDPIEAKREVPDKMMQYTEMTINLIFLLTYY</sequence>
<proteinExistence type="predicted"/>
<organism evidence="1">
    <name type="scientific">Solanum chacoense</name>
    <name type="common">Chaco potato</name>
    <dbReference type="NCBI Taxonomy" id="4108"/>
    <lineage>
        <taxon>Eukaryota</taxon>
        <taxon>Viridiplantae</taxon>
        <taxon>Streptophyta</taxon>
        <taxon>Embryophyta</taxon>
        <taxon>Tracheophyta</taxon>
        <taxon>Spermatophyta</taxon>
        <taxon>Magnoliopsida</taxon>
        <taxon>eudicotyledons</taxon>
        <taxon>Gunneridae</taxon>
        <taxon>Pentapetalae</taxon>
        <taxon>asterids</taxon>
        <taxon>lamiids</taxon>
        <taxon>Solanales</taxon>
        <taxon>Solanaceae</taxon>
        <taxon>Solanoideae</taxon>
        <taxon>Solaneae</taxon>
        <taxon>Solanum</taxon>
    </lineage>
</organism>
<dbReference type="AlphaFoldDB" id="A0A0V0GUU6"/>
<name>A0A0V0GUU6_SOLCH</name>
<evidence type="ECO:0000313" key="1">
    <source>
        <dbReference type="EMBL" id="JAP11511.1"/>
    </source>
</evidence>
<protein>
    <submittedName>
        <fullName evidence="1">Putative ovule protein</fullName>
    </submittedName>
</protein>
<dbReference type="EMBL" id="GEDG01031201">
    <property type="protein sequence ID" value="JAP11511.1"/>
    <property type="molecule type" value="Transcribed_RNA"/>
</dbReference>
<reference evidence="1" key="1">
    <citation type="submission" date="2015-12" db="EMBL/GenBank/DDBJ databases">
        <title>Gene expression during late stages of embryo sac development: a critical building block for successful pollen-pistil interactions.</title>
        <authorList>
            <person name="Liu Y."/>
            <person name="Joly V."/>
            <person name="Sabar M."/>
            <person name="Matton D.P."/>
        </authorList>
    </citation>
    <scope>NUCLEOTIDE SEQUENCE</scope>
</reference>
<accession>A0A0V0GUU6</accession>